<dbReference type="SUPFAM" id="SSF88659">
    <property type="entry name" value="Sigma3 and sigma4 domains of RNA polymerase sigma factors"/>
    <property type="match status" value="1"/>
</dbReference>
<keyword evidence="3" id="KW-1185">Reference proteome</keyword>
<gene>
    <name evidence="2" type="ORF">ABZ510_00090</name>
</gene>
<dbReference type="EMBL" id="JBEYBF010000001">
    <property type="protein sequence ID" value="MEU1950234.1"/>
    <property type="molecule type" value="Genomic_DNA"/>
</dbReference>
<dbReference type="Gene3D" id="1.10.10.10">
    <property type="entry name" value="Winged helix-like DNA-binding domain superfamily/Winged helix DNA-binding domain"/>
    <property type="match status" value="1"/>
</dbReference>
<name>A0ABV2WH77_9NOCA</name>
<comment type="caution">
    <text evidence="2">The sequence shown here is derived from an EMBL/GenBank/DDBJ whole genome shotgun (WGS) entry which is preliminary data.</text>
</comment>
<dbReference type="GeneID" id="96243592"/>
<sequence>MQTEPARDVMPDGPAATDTGESFPDDLREHLSFELEECGHALAELVDDYAVDRERAATILRLRLGITGDRPETLTRIGARLDFARDRARQLHTKAVGELLRHTARSGRLPVPEYARRYPVGARDSALTRALLAETYATDTDIAVNDLSYLKLRLAGHTAADAKRIAGFVTQRIVGWRKKTNHLLSRLRMDEEPAGPPAPWLDRIDWPTGNGSPAPLPTGPARTFDMDDDGRGRFYLHKPGRDIGFDSGLEARLLRLLDADDRIRNFQEYPDAVGYRIDGTEQLHFPTVVAELADGRLVLIDEQPLGHIGFHVNRMKSTAARARAHENGWGWLLWTGSRLGEPELAEHRVPAGLEDRLTELLAEGPVRLPTLRQVRADTGFDTVDLIALVVRNEWRWDRGPFRLTAG</sequence>
<evidence type="ECO:0000256" key="1">
    <source>
        <dbReference type="SAM" id="MobiDB-lite"/>
    </source>
</evidence>
<dbReference type="RefSeq" id="WP_245713176.1">
    <property type="nucleotide sequence ID" value="NZ_JBEYBD010000002.1"/>
</dbReference>
<proteinExistence type="predicted"/>
<protein>
    <recommendedName>
        <fullName evidence="4">RNA polymerase sigma-70 region 4 domain-containing protein</fullName>
    </recommendedName>
</protein>
<organism evidence="2 3">
    <name type="scientific">Nocardia rhamnosiphila</name>
    <dbReference type="NCBI Taxonomy" id="426716"/>
    <lineage>
        <taxon>Bacteria</taxon>
        <taxon>Bacillati</taxon>
        <taxon>Actinomycetota</taxon>
        <taxon>Actinomycetes</taxon>
        <taxon>Mycobacteriales</taxon>
        <taxon>Nocardiaceae</taxon>
        <taxon>Nocardia</taxon>
    </lineage>
</organism>
<reference evidence="2 3" key="1">
    <citation type="submission" date="2024-06" db="EMBL/GenBank/DDBJ databases">
        <title>The Natural Products Discovery Center: Release of the First 8490 Sequenced Strains for Exploring Actinobacteria Biosynthetic Diversity.</title>
        <authorList>
            <person name="Kalkreuter E."/>
            <person name="Kautsar S.A."/>
            <person name="Yang D."/>
            <person name="Bader C.D."/>
            <person name="Teijaro C.N."/>
            <person name="Fluegel L."/>
            <person name="Davis C.M."/>
            <person name="Simpson J.R."/>
            <person name="Lauterbach L."/>
            <person name="Steele A.D."/>
            <person name="Gui C."/>
            <person name="Meng S."/>
            <person name="Li G."/>
            <person name="Viehrig K."/>
            <person name="Ye F."/>
            <person name="Su P."/>
            <person name="Kiefer A.F."/>
            <person name="Nichols A."/>
            <person name="Cepeda A.J."/>
            <person name="Yan W."/>
            <person name="Fan B."/>
            <person name="Jiang Y."/>
            <person name="Adhikari A."/>
            <person name="Zheng C.-J."/>
            <person name="Schuster L."/>
            <person name="Cowan T.M."/>
            <person name="Smanski M.J."/>
            <person name="Chevrette M.G."/>
            <person name="De Carvalho L.P.S."/>
            <person name="Shen B."/>
        </authorList>
    </citation>
    <scope>NUCLEOTIDE SEQUENCE [LARGE SCALE GENOMIC DNA]</scope>
    <source>
        <strain evidence="2 3">NPDC019708</strain>
    </source>
</reference>
<dbReference type="InterPro" id="IPR036388">
    <property type="entry name" value="WH-like_DNA-bd_sf"/>
</dbReference>
<feature type="region of interest" description="Disordered" evidence="1">
    <location>
        <begin position="1"/>
        <end position="25"/>
    </location>
</feature>
<dbReference type="Proteomes" id="UP001550628">
    <property type="component" value="Unassembled WGS sequence"/>
</dbReference>
<evidence type="ECO:0000313" key="3">
    <source>
        <dbReference type="Proteomes" id="UP001550628"/>
    </source>
</evidence>
<dbReference type="InterPro" id="IPR013324">
    <property type="entry name" value="RNA_pol_sigma_r3/r4-like"/>
</dbReference>
<evidence type="ECO:0008006" key="4">
    <source>
        <dbReference type="Google" id="ProtNLM"/>
    </source>
</evidence>
<accession>A0ABV2WH77</accession>
<evidence type="ECO:0000313" key="2">
    <source>
        <dbReference type="EMBL" id="MEU1950234.1"/>
    </source>
</evidence>
<feature type="compositionally biased region" description="Basic and acidic residues" evidence="1">
    <location>
        <begin position="1"/>
        <end position="10"/>
    </location>
</feature>